<dbReference type="EMBL" id="LAZR01006092">
    <property type="protein sequence ID" value="KKM94801.1"/>
    <property type="molecule type" value="Genomic_DNA"/>
</dbReference>
<dbReference type="AlphaFoldDB" id="A0A0F9M675"/>
<proteinExistence type="predicted"/>
<comment type="caution">
    <text evidence="1">The sequence shown here is derived from an EMBL/GenBank/DDBJ whole genome shotgun (WGS) entry which is preliminary data.</text>
</comment>
<feature type="non-terminal residue" evidence="1">
    <location>
        <position position="1"/>
    </location>
</feature>
<organism evidence="1">
    <name type="scientific">marine sediment metagenome</name>
    <dbReference type="NCBI Taxonomy" id="412755"/>
    <lineage>
        <taxon>unclassified sequences</taxon>
        <taxon>metagenomes</taxon>
        <taxon>ecological metagenomes</taxon>
    </lineage>
</organism>
<name>A0A0F9M675_9ZZZZ</name>
<reference evidence="1" key="1">
    <citation type="journal article" date="2015" name="Nature">
        <title>Complex archaea that bridge the gap between prokaryotes and eukaryotes.</title>
        <authorList>
            <person name="Spang A."/>
            <person name="Saw J.H."/>
            <person name="Jorgensen S.L."/>
            <person name="Zaremba-Niedzwiedzka K."/>
            <person name="Martijn J."/>
            <person name="Lind A.E."/>
            <person name="van Eijk R."/>
            <person name="Schleper C."/>
            <person name="Guy L."/>
            <person name="Ettema T.J."/>
        </authorList>
    </citation>
    <scope>NUCLEOTIDE SEQUENCE</scope>
</reference>
<accession>A0A0F9M675</accession>
<protein>
    <submittedName>
        <fullName evidence="1">Uncharacterized protein</fullName>
    </submittedName>
</protein>
<sequence length="225" mass="24846">LDNEIALRVQSVTISADLTREPLFELSHLRPYDRSLTFPIPFTVTVETTATDLTEYATFASKKTGIAIDLTTDEVSIFDFMTANGRLDLAVLIYQQTDEEAGGVGSNRRVVTREMVGDEYYQRGARFIYYDGGTDDPDTGTNYGTAIPTSPTKDTTHRERPLKTVLAKDLRITDEAYNLSLGENATQTYGFRGTNRIFAILGEVDSGDYVSDPGFEVNPAAARIS</sequence>
<gene>
    <name evidence="1" type="ORF">LCGC14_1194630</name>
</gene>
<evidence type="ECO:0000313" key="1">
    <source>
        <dbReference type="EMBL" id="KKM94801.1"/>
    </source>
</evidence>